<dbReference type="PANTHER" id="PTHR11360">
    <property type="entry name" value="MONOCARBOXYLATE TRANSPORTER"/>
    <property type="match status" value="1"/>
</dbReference>
<feature type="transmembrane region" description="Helical" evidence="4">
    <location>
        <begin position="74"/>
        <end position="95"/>
    </location>
</feature>
<organism evidence="6 7">
    <name type="scientific">Novosphingobium album</name>
    <name type="common">ex Hu et al. 2023</name>
    <dbReference type="NCBI Taxonomy" id="2930093"/>
    <lineage>
        <taxon>Bacteria</taxon>
        <taxon>Pseudomonadati</taxon>
        <taxon>Pseudomonadota</taxon>
        <taxon>Alphaproteobacteria</taxon>
        <taxon>Sphingomonadales</taxon>
        <taxon>Sphingomonadaceae</taxon>
        <taxon>Novosphingobium</taxon>
    </lineage>
</organism>
<name>A0ABT0B665_9SPHN</name>
<evidence type="ECO:0000256" key="3">
    <source>
        <dbReference type="ARBA" id="ARBA00023136"/>
    </source>
</evidence>
<feature type="transmembrane region" description="Helical" evidence="4">
    <location>
        <begin position="314"/>
        <end position="339"/>
    </location>
</feature>
<feature type="transmembrane region" description="Helical" evidence="4">
    <location>
        <begin position="260"/>
        <end position="279"/>
    </location>
</feature>
<feature type="transmembrane region" description="Helical" evidence="4">
    <location>
        <begin position="169"/>
        <end position="188"/>
    </location>
</feature>
<feature type="transmembrane region" description="Helical" evidence="4">
    <location>
        <begin position="14"/>
        <end position="36"/>
    </location>
</feature>
<evidence type="ECO:0000256" key="1">
    <source>
        <dbReference type="ARBA" id="ARBA00022692"/>
    </source>
</evidence>
<protein>
    <submittedName>
        <fullName evidence="6">MFS transporter</fullName>
    </submittedName>
</protein>
<dbReference type="InterPro" id="IPR020846">
    <property type="entry name" value="MFS_dom"/>
</dbReference>
<keyword evidence="2 4" id="KW-1133">Transmembrane helix</keyword>
<accession>A0ABT0B665</accession>
<keyword evidence="1 4" id="KW-0812">Transmembrane</keyword>
<feature type="transmembrane region" description="Helical" evidence="4">
    <location>
        <begin position="48"/>
        <end position="67"/>
    </location>
</feature>
<dbReference type="InterPro" id="IPR036259">
    <property type="entry name" value="MFS_trans_sf"/>
</dbReference>
<dbReference type="Pfam" id="PF07690">
    <property type="entry name" value="MFS_1"/>
    <property type="match status" value="1"/>
</dbReference>
<evidence type="ECO:0000259" key="5">
    <source>
        <dbReference type="PROSITE" id="PS50850"/>
    </source>
</evidence>
<dbReference type="InterPro" id="IPR050327">
    <property type="entry name" value="Proton-linked_MCT"/>
</dbReference>
<dbReference type="SUPFAM" id="SSF103473">
    <property type="entry name" value="MFS general substrate transporter"/>
    <property type="match status" value="1"/>
</dbReference>
<feature type="transmembrane region" description="Helical" evidence="4">
    <location>
        <begin position="351"/>
        <end position="374"/>
    </location>
</feature>
<evidence type="ECO:0000313" key="6">
    <source>
        <dbReference type="EMBL" id="MCJ2180299.1"/>
    </source>
</evidence>
<comment type="caution">
    <text evidence="6">The sequence shown here is derived from an EMBL/GenBank/DDBJ whole genome shotgun (WGS) entry which is preliminary data.</text>
</comment>
<feature type="transmembrane region" description="Helical" evidence="4">
    <location>
        <begin position="291"/>
        <end position="308"/>
    </location>
</feature>
<proteinExistence type="predicted"/>
<dbReference type="Proteomes" id="UP001162880">
    <property type="component" value="Unassembled WGS sequence"/>
</dbReference>
<dbReference type="RefSeq" id="WP_243995731.1">
    <property type="nucleotide sequence ID" value="NZ_JALHLE010000031.1"/>
</dbReference>
<gene>
    <name evidence="6" type="ORF">MTR64_17135</name>
</gene>
<dbReference type="Gene3D" id="1.20.1250.20">
    <property type="entry name" value="MFS general substrate transporter like domains"/>
    <property type="match status" value="2"/>
</dbReference>
<evidence type="ECO:0000313" key="7">
    <source>
        <dbReference type="Proteomes" id="UP001162880"/>
    </source>
</evidence>
<keyword evidence="7" id="KW-1185">Reference proteome</keyword>
<feature type="transmembrane region" description="Helical" evidence="4">
    <location>
        <begin position="380"/>
        <end position="401"/>
    </location>
</feature>
<evidence type="ECO:0000256" key="2">
    <source>
        <dbReference type="ARBA" id="ARBA00022989"/>
    </source>
</evidence>
<dbReference type="EMBL" id="JALHLE010000031">
    <property type="protein sequence ID" value="MCJ2180299.1"/>
    <property type="molecule type" value="Genomic_DNA"/>
</dbReference>
<feature type="domain" description="Major facilitator superfamily (MFS) profile" evidence="5">
    <location>
        <begin position="13"/>
        <end position="406"/>
    </location>
</feature>
<feature type="transmembrane region" description="Helical" evidence="4">
    <location>
        <begin position="101"/>
        <end position="124"/>
    </location>
</feature>
<evidence type="ECO:0000256" key="4">
    <source>
        <dbReference type="SAM" id="Phobius"/>
    </source>
</evidence>
<dbReference type="InterPro" id="IPR011701">
    <property type="entry name" value="MFS"/>
</dbReference>
<keyword evidence="3 4" id="KW-0472">Membrane</keyword>
<feature type="transmembrane region" description="Helical" evidence="4">
    <location>
        <begin position="136"/>
        <end position="157"/>
    </location>
</feature>
<reference evidence="6" key="1">
    <citation type="submission" date="2022-03" db="EMBL/GenBank/DDBJ databases">
        <title>Identification of a novel bacterium isolated from mangrove sediments.</title>
        <authorList>
            <person name="Pan X."/>
        </authorList>
    </citation>
    <scope>NUCLEOTIDE SEQUENCE</scope>
    <source>
        <strain evidence="6">B2580</strain>
    </source>
</reference>
<sequence length="414" mass="42954">MAYLSEIATAWRPILAATLGMGTGMSIAGTVTSAIAPTLVADTGWDKAQFALIGSLGVLTAIAMPFIGRLADVIGVRATAAIGLVLMPLTFLGFSLCGGSFALFAVFYVIQTFFCVTTTATVYSRLAVQHVVKARGLALAIIACGPAVFSAAGGPLLNDYVEVHGWAAAYRAMALFVTVTGIVTFLLFPRDAPDTGDAASGAAPKARTQAARSARSDYPLILRSPPFWILLGAMLLCNLPLTLVLVQLKMLVLDNGVTGTGASVMFTTLAAGMLLGRFLTGVALDRLPPHLVSFVTMVLPAMGLFALASPQDTMTIVTLSVFCLGFAVGAEGDVLAFLVARYFRTAIYSSVLGLLTAAAALSNGGGALLLSWSLARTGHFNQFLLIAGTGVLLGSSLLLLLGRGERQTRTLAPA</sequence>
<dbReference type="PROSITE" id="PS50850">
    <property type="entry name" value="MFS"/>
    <property type="match status" value="1"/>
</dbReference>
<feature type="transmembrane region" description="Helical" evidence="4">
    <location>
        <begin position="227"/>
        <end position="248"/>
    </location>
</feature>